<proteinExistence type="predicted"/>
<evidence type="ECO:0000313" key="2">
    <source>
        <dbReference type="EMBL" id="OGZ19596.1"/>
    </source>
</evidence>
<feature type="region of interest" description="Disordered" evidence="1">
    <location>
        <begin position="1"/>
        <end position="27"/>
    </location>
</feature>
<dbReference type="Proteomes" id="UP000177360">
    <property type="component" value="Unassembled WGS sequence"/>
</dbReference>
<name>A0A1G2E156_9BACT</name>
<sequence>MNDLMRKNRRVTGFGDPRRKARANTKSGNPGMDFRFLFINSIVGKKLGLFSSRYDKLDMAVSWRVLTHNYA</sequence>
<reference evidence="2 3" key="1">
    <citation type="journal article" date="2016" name="Nat. Commun.">
        <title>Thousands of microbial genomes shed light on interconnected biogeochemical processes in an aquifer system.</title>
        <authorList>
            <person name="Anantharaman K."/>
            <person name="Brown C.T."/>
            <person name="Hug L.A."/>
            <person name="Sharon I."/>
            <person name="Castelle C.J."/>
            <person name="Probst A.J."/>
            <person name="Thomas B.C."/>
            <person name="Singh A."/>
            <person name="Wilkins M.J."/>
            <person name="Karaoz U."/>
            <person name="Brodie E.L."/>
            <person name="Williams K.H."/>
            <person name="Hubbard S.S."/>
            <person name="Banfield J.F."/>
        </authorList>
    </citation>
    <scope>NUCLEOTIDE SEQUENCE [LARGE SCALE GENOMIC DNA]</scope>
</reference>
<comment type="caution">
    <text evidence="2">The sequence shown here is derived from an EMBL/GenBank/DDBJ whole genome shotgun (WGS) entry which is preliminary data.</text>
</comment>
<organism evidence="2 3">
    <name type="scientific">Candidatus Nealsonbacteria bacterium RIFCSPHIGHO2_01_FULL_38_55</name>
    <dbReference type="NCBI Taxonomy" id="1801664"/>
    <lineage>
        <taxon>Bacteria</taxon>
        <taxon>Candidatus Nealsoniibacteriota</taxon>
    </lineage>
</organism>
<accession>A0A1G2E156</accession>
<dbReference type="AlphaFoldDB" id="A0A1G2E156"/>
<dbReference type="EMBL" id="MHLZ01000026">
    <property type="protein sequence ID" value="OGZ19596.1"/>
    <property type="molecule type" value="Genomic_DNA"/>
</dbReference>
<protein>
    <submittedName>
        <fullName evidence="2">Uncharacterized protein</fullName>
    </submittedName>
</protein>
<evidence type="ECO:0000256" key="1">
    <source>
        <dbReference type="SAM" id="MobiDB-lite"/>
    </source>
</evidence>
<gene>
    <name evidence="2" type="ORF">A2626_00615</name>
</gene>
<evidence type="ECO:0000313" key="3">
    <source>
        <dbReference type="Proteomes" id="UP000177360"/>
    </source>
</evidence>